<dbReference type="InterPro" id="IPR020449">
    <property type="entry name" value="Tscrpt_reg_AraC-type_HTH"/>
</dbReference>
<dbReference type="RefSeq" id="WP_145389306.1">
    <property type="nucleotide sequence ID" value="NZ_CP037423.1"/>
</dbReference>
<evidence type="ECO:0000256" key="3">
    <source>
        <dbReference type="ARBA" id="ARBA00023163"/>
    </source>
</evidence>
<evidence type="ECO:0000256" key="1">
    <source>
        <dbReference type="ARBA" id="ARBA00023015"/>
    </source>
</evidence>
<evidence type="ECO:0000256" key="2">
    <source>
        <dbReference type="ARBA" id="ARBA00023125"/>
    </source>
</evidence>
<sequence length="345" mass="38715">MSFFSEDPITVLLEKLYLPDWEAVEFSFPNRWGLRVPDKVVSMYVFTQGGGWLQCDQPGTEPIKVIAGDHVITTQGQAHRMLRELDCDAEPIGDRIRDPTWQMDSDVGQTVFVYAQFSLSELTLNPLGIGLPDVLHLNHRRDNVLKSCVPMLDLLQATRREATAGWQLTVRRLAELVFVRTIAAELNRGVPITNTQSDMHIRQAMTDPAIGPVLKQMLTSPQRPWSVPQMARIAKISKSAFSERFRNCVGSPPLQYLTEIRMNKACRLLRESTVEIANIAILVGYESPSSFSNAFKRWSGKSPVGYRRGGEHHTGCQPKSQLNSLPCVSSERLFGNAIRPSKSSH</sequence>
<dbReference type="PRINTS" id="PR00032">
    <property type="entry name" value="HTHARAC"/>
</dbReference>
<dbReference type="PANTHER" id="PTHR46796">
    <property type="entry name" value="HTH-TYPE TRANSCRIPTIONAL ACTIVATOR RHAS-RELATED"/>
    <property type="match status" value="1"/>
</dbReference>
<dbReference type="EMBL" id="CP037423">
    <property type="protein sequence ID" value="QDV45093.1"/>
    <property type="molecule type" value="Genomic_DNA"/>
</dbReference>
<protein>
    <submittedName>
        <fullName evidence="5">HTH-type transcriptional activator Btr</fullName>
    </submittedName>
</protein>
<dbReference type="AlphaFoldDB" id="A0A518HW91"/>
<dbReference type="PROSITE" id="PS01124">
    <property type="entry name" value="HTH_ARAC_FAMILY_2"/>
    <property type="match status" value="1"/>
</dbReference>
<dbReference type="InterPro" id="IPR018062">
    <property type="entry name" value="HTH_AraC-typ_CS"/>
</dbReference>
<evidence type="ECO:0000313" key="5">
    <source>
        <dbReference type="EMBL" id="QDV45093.1"/>
    </source>
</evidence>
<dbReference type="GO" id="GO:0043565">
    <property type="term" value="F:sequence-specific DNA binding"/>
    <property type="evidence" value="ECO:0007669"/>
    <property type="project" value="InterPro"/>
</dbReference>
<dbReference type="GO" id="GO:0003700">
    <property type="term" value="F:DNA-binding transcription factor activity"/>
    <property type="evidence" value="ECO:0007669"/>
    <property type="project" value="InterPro"/>
</dbReference>
<feature type="domain" description="HTH araC/xylS-type" evidence="4">
    <location>
        <begin position="211"/>
        <end position="309"/>
    </location>
</feature>
<keyword evidence="6" id="KW-1185">Reference proteome</keyword>
<accession>A0A518HW91</accession>
<dbReference type="InterPro" id="IPR018060">
    <property type="entry name" value="HTH_AraC"/>
</dbReference>
<dbReference type="InterPro" id="IPR050204">
    <property type="entry name" value="AraC_XylS_family_regulators"/>
</dbReference>
<dbReference type="Pfam" id="PF12852">
    <property type="entry name" value="Cupin_6"/>
    <property type="match status" value="1"/>
</dbReference>
<reference evidence="5 6" key="1">
    <citation type="submission" date="2019-03" db="EMBL/GenBank/DDBJ databases">
        <title>Deep-cultivation of Planctomycetes and their phenomic and genomic characterization uncovers novel biology.</title>
        <authorList>
            <person name="Wiegand S."/>
            <person name="Jogler M."/>
            <person name="Boedeker C."/>
            <person name="Pinto D."/>
            <person name="Vollmers J."/>
            <person name="Rivas-Marin E."/>
            <person name="Kohn T."/>
            <person name="Peeters S.H."/>
            <person name="Heuer A."/>
            <person name="Rast P."/>
            <person name="Oberbeckmann S."/>
            <person name="Bunk B."/>
            <person name="Jeske O."/>
            <person name="Meyerdierks A."/>
            <person name="Storesund J.E."/>
            <person name="Kallscheuer N."/>
            <person name="Luecker S."/>
            <person name="Lage O.M."/>
            <person name="Pohl T."/>
            <person name="Merkel B.J."/>
            <person name="Hornburger P."/>
            <person name="Mueller R.-W."/>
            <person name="Bruemmer F."/>
            <person name="Labrenz M."/>
            <person name="Spormann A.M."/>
            <person name="Op den Camp H."/>
            <person name="Overmann J."/>
            <person name="Amann R."/>
            <person name="Jetten M.S.M."/>
            <person name="Mascher T."/>
            <person name="Medema M.H."/>
            <person name="Devos D.P."/>
            <person name="Kaster A.-K."/>
            <person name="Ovreas L."/>
            <person name="Rohde M."/>
            <person name="Galperin M.Y."/>
            <person name="Jogler C."/>
        </authorList>
    </citation>
    <scope>NUCLEOTIDE SEQUENCE [LARGE SCALE GENOMIC DNA]</scope>
    <source>
        <strain evidence="5 6">Enr13</strain>
    </source>
</reference>
<dbReference type="OrthoDB" id="9802263at2"/>
<dbReference type="InterPro" id="IPR009057">
    <property type="entry name" value="Homeodomain-like_sf"/>
</dbReference>
<organism evidence="5 6">
    <name type="scientific">Stieleria neptunia</name>
    <dbReference type="NCBI Taxonomy" id="2527979"/>
    <lineage>
        <taxon>Bacteria</taxon>
        <taxon>Pseudomonadati</taxon>
        <taxon>Planctomycetota</taxon>
        <taxon>Planctomycetia</taxon>
        <taxon>Pirellulales</taxon>
        <taxon>Pirellulaceae</taxon>
        <taxon>Stieleria</taxon>
    </lineage>
</organism>
<evidence type="ECO:0000259" key="4">
    <source>
        <dbReference type="PROSITE" id="PS01124"/>
    </source>
</evidence>
<gene>
    <name evidence="5" type="primary">btr_5</name>
    <name evidence="5" type="ORF">Enr13x_49660</name>
</gene>
<keyword evidence="1" id="KW-0805">Transcription regulation</keyword>
<evidence type="ECO:0000313" key="6">
    <source>
        <dbReference type="Proteomes" id="UP000319004"/>
    </source>
</evidence>
<dbReference type="Pfam" id="PF12833">
    <property type="entry name" value="HTH_18"/>
    <property type="match status" value="1"/>
</dbReference>
<keyword evidence="2" id="KW-0238">DNA-binding</keyword>
<keyword evidence="3" id="KW-0804">Transcription</keyword>
<name>A0A518HW91_9BACT</name>
<dbReference type="InterPro" id="IPR032783">
    <property type="entry name" value="AraC_lig"/>
</dbReference>
<dbReference type="Gene3D" id="1.10.10.60">
    <property type="entry name" value="Homeodomain-like"/>
    <property type="match status" value="2"/>
</dbReference>
<dbReference type="SUPFAM" id="SSF46689">
    <property type="entry name" value="Homeodomain-like"/>
    <property type="match status" value="2"/>
</dbReference>
<dbReference type="PROSITE" id="PS00041">
    <property type="entry name" value="HTH_ARAC_FAMILY_1"/>
    <property type="match status" value="1"/>
</dbReference>
<dbReference type="SMART" id="SM00342">
    <property type="entry name" value="HTH_ARAC"/>
    <property type="match status" value="1"/>
</dbReference>
<dbReference type="Proteomes" id="UP000319004">
    <property type="component" value="Chromosome"/>
</dbReference>
<dbReference type="KEGG" id="snep:Enr13x_49660"/>
<proteinExistence type="predicted"/>
<dbReference type="PANTHER" id="PTHR46796:SF7">
    <property type="entry name" value="ARAC FAMILY TRANSCRIPTIONAL REGULATOR"/>
    <property type="match status" value="1"/>
</dbReference>